<feature type="signal peptide" evidence="8">
    <location>
        <begin position="1"/>
        <end position="18"/>
    </location>
</feature>
<evidence type="ECO:0000256" key="6">
    <source>
        <dbReference type="ARBA" id="ARBA00022833"/>
    </source>
</evidence>
<evidence type="ECO:0000256" key="3">
    <source>
        <dbReference type="ARBA" id="ARBA00022729"/>
    </source>
</evidence>
<evidence type="ECO:0000256" key="7">
    <source>
        <dbReference type="ARBA" id="ARBA00023049"/>
    </source>
</evidence>
<evidence type="ECO:0000313" key="10">
    <source>
        <dbReference type="Proteomes" id="UP001595476"/>
    </source>
</evidence>
<sequence>MTKPFLFVLLWLPTIASATTSTCFGTTSHGHLENGVELPAEGNNFIGYSTIARLAGRTYVHSDVRDIIVASYQDLETELPNNVFKYAETGFEDGGQFKPHKTHQNGLSVDFMTPVINEEGASVHLPTHPLNKFGYNIEFNTDDQFDGMRIDYEAIAAHIVTLHKQAQKRGYDLWRVIFDPKLQPNLFKTKYASYLKAHIQFSKKPSWVRHDEHYHVDFAIPCKRITD</sequence>
<dbReference type="RefSeq" id="WP_386717783.1">
    <property type="nucleotide sequence ID" value="NZ_JBHRSZ010000002.1"/>
</dbReference>
<accession>A0ABV7HA61</accession>
<name>A0ABV7HA61_9GAMM</name>
<dbReference type="InterPro" id="IPR009045">
    <property type="entry name" value="Zn_M74/Hedgehog-like"/>
</dbReference>
<keyword evidence="7" id="KW-0482">Metalloprotease</keyword>
<dbReference type="EMBL" id="JBHRSZ010000002">
    <property type="protein sequence ID" value="MFC3150632.1"/>
    <property type="molecule type" value="Genomic_DNA"/>
</dbReference>
<dbReference type="SUPFAM" id="SSF55166">
    <property type="entry name" value="Hedgehog/DD-peptidase"/>
    <property type="match status" value="1"/>
</dbReference>
<keyword evidence="5" id="KW-0378">Hydrolase</keyword>
<evidence type="ECO:0000256" key="4">
    <source>
        <dbReference type="ARBA" id="ARBA00022764"/>
    </source>
</evidence>
<gene>
    <name evidence="9" type="ORF">ACFOEK_06320</name>
</gene>
<evidence type="ECO:0000256" key="2">
    <source>
        <dbReference type="ARBA" id="ARBA00022723"/>
    </source>
</evidence>
<dbReference type="InterPro" id="IPR005073">
    <property type="entry name" value="Peptidase_M74"/>
</dbReference>
<evidence type="ECO:0000313" key="9">
    <source>
        <dbReference type="EMBL" id="MFC3150632.1"/>
    </source>
</evidence>
<dbReference type="Pfam" id="PF03411">
    <property type="entry name" value="Peptidase_M74"/>
    <property type="match status" value="1"/>
</dbReference>
<reference evidence="10" key="1">
    <citation type="journal article" date="2019" name="Int. J. Syst. Evol. Microbiol.">
        <title>The Global Catalogue of Microorganisms (GCM) 10K type strain sequencing project: providing services to taxonomists for standard genome sequencing and annotation.</title>
        <authorList>
            <consortium name="The Broad Institute Genomics Platform"/>
            <consortium name="The Broad Institute Genome Sequencing Center for Infectious Disease"/>
            <person name="Wu L."/>
            <person name="Ma J."/>
        </authorList>
    </citation>
    <scope>NUCLEOTIDE SEQUENCE [LARGE SCALE GENOMIC DNA]</scope>
    <source>
        <strain evidence="10">KCTC 52438</strain>
    </source>
</reference>
<dbReference type="Proteomes" id="UP001595476">
    <property type="component" value="Unassembled WGS sequence"/>
</dbReference>
<comment type="caution">
    <text evidence="9">The sequence shown here is derived from an EMBL/GenBank/DDBJ whole genome shotgun (WGS) entry which is preliminary data.</text>
</comment>
<protein>
    <submittedName>
        <fullName evidence="9">Penicillin-insensitive murein endopeptidase</fullName>
    </submittedName>
</protein>
<organism evidence="9 10">
    <name type="scientific">Litoribrevibacter euphylliae</name>
    <dbReference type="NCBI Taxonomy" id="1834034"/>
    <lineage>
        <taxon>Bacteria</taxon>
        <taxon>Pseudomonadati</taxon>
        <taxon>Pseudomonadota</taxon>
        <taxon>Gammaproteobacteria</taxon>
        <taxon>Oceanospirillales</taxon>
        <taxon>Oceanospirillaceae</taxon>
        <taxon>Litoribrevibacter</taxon>
    </lineage>
</organism>
<keyword evidence="10" id="KW-1185">Reference proteome</keyword>
<keyword evidence="2" id="KW-0479">Metal-binding</keyword>
<proteinExistence type="predicted"/>
<keyword evidence="6" id="KW-0862">Zinc</keyword>
<dbReference type="Gene3D" id="3.30.1380.10">
    <property type="match status" value="1"/>
</dbReference>
<keyword evidence="4" id="KW-0574">Periplasm</keyword>
<keyword evidence="3 8" id="KW-0732">Signal</keyword>
<evidence type="ECO:0000256" key="8">
    <source>
        <dbReference type="SAM" id="SignalP"/>
    </source>
</evidence>
<feature type="chain" id="PRO_5046279816" evidence="8">
    <location>
        <begin position="19"/>
        <end position="227"/>
    </location>
</feature>
<evidence type="ECO:0000256" key="5">
    <source>
        <dbReference type="ARBA" id="ARBA00022801"/>
    </source>
</evidence>
<keyword evidence="1" id="KW-0645">Protease</keyword>
<evidence type="ECO:0000256" key="1">
    <source>
        <dbReference type="ARBA" id="ARBA00022670"/>
    </source>
</evidence>